<dbReference type="GO" id="GO:1903457">
    <property type="term" value="P:lactate catabolic process"/>
    <property type="evidence" value="ECO:0007669"/>
    <property type="project" value="TreeGrafter"/>
</dbReference>
<dbReference type="Gene3D" id="1.10.45.10">
    <property type="entry name" value="Vanillyl-alcohol Oxidase, Chain A, domain 4"/>
    <property type="match status" value="1"/>
</dbReference>
<keyword evidence="4" id="KW-0274">FAD</keyword>
<evidence type="ECO:0000313" key="11">
    <source>
        <dbReference type="Proteomes" id="UP000799753"/>
    </source>
</evidence>
<sequence>MPSPTPSPPTHPLYNHTPTNITSLITTINHPTPIPGTRDPETLASRSSTPHSPAPLPHQVPHYIFFPRSTDHVSRILKACHEKRVAVTSFAGGTSLGGAVAALWGGVCVDFGDMDAVGEVWWADLMVEVQAGVGWVALNRVLGEGREGDGKGLFWPVDPALGARVGGMIAMSCSGTNAYRYGTIKNWIISMTVVLANGTIIKTRNRPLKSSAGYDLNHLIIGSEGTLALVTEAVLNSRRYRGICMSGLLLLLLCGMVSLEAIELADREAMFAIEKSGLARGRVWDVAPTLFLKFAGSEGAVREQIEFVREMCARFPGGGLVAASNEMEFVDTVWGGRKCLANALVAMKNDPGDLFLSTDAAVPSSKMALLVEESNRIVREEGDSSWFCASVGHVGDGNVHTAIVCPAAEKDRAGVLVEKIQRLALELEGTITGEHGVGLKLRDLLEEEVGKEGVDVMRKIKFALDPRGILNPDKVVRLEAGY</sequence>
<dbReference type="SUPFAM" id="SSF56176">
    <property type="entry name" value="FAD-binding/transporter-associated domain-like"/>
    <property type="match status" value="1"/>
</dbReference>
<dbReference type="GO" id="GO:0071949">
    <property type="term" value="F:FAD binding"/>
    <property type="evidence" value="ECO:0007669"/>
    <property type="project" value="InterPro"/>
</dbReference>
<evidence type="ECO:0000256" key="2">
    <source>
        <dbReference type="ARBA" id="ARBA00008000"/>
    </source>
</evidence>
<evidence type="ECO:0000256" key="3">
    <source>
        <dbReference type="ARBA" id="ARBA00022630"/>
    </source>
</evidence>
<protein>
    <recommendedName>
        <fullName evidence="6">D-lactate dehydrogenase (cytochrome)</fullName>
        <ecNumber evidence="6">1.1.2.4</ecNumber>
    </recommendedName>
</protein>
<name>A0A6A6SBR4_9PLEO</name>
<gene>
    <name evidence="10" type="ORF">P280DRAFT_505696</name>
</gene>
<dbReference type="GO" id="GO:0004458">
    <property type="term" value="F:D-lactate dehydrogenase (cytochrome) activity"/>
    <property type="evidence" value="ECO:0007669"/>
    <property type="project" value="UniProtKB-EC"/>
</dbReference>
<comment type="similarity">
    <text evidence="2">Belongs to the FAD-binding oxidoreductase/transferase type 4 family.</text>
</comment>
<accession>A0A6A6SBR4</accession>
<dbReference type="GO" id="GO:0008720">
    <property type="term" value="F:D-lactate dehydrogenase (NAD+) activity"/>
    <property type="evidence" value="ECO:0007669"/>
    <property type="project" value="TreeGrafter"/>
</dbReference>
<dbReference type="InterPro" id="IPR016164">
    <property type="entry name" value="FAD-linked_Oxase-like_C"/>
</dbReference>
<dbReference type="FunFam" id="3.30.70.2740:FF:000001">
    <property type="entry name" value="D-lactate dehydrogenase mitochondrial"/>
    <property type="match status" value="1"/>
</dbReference>
<dbReference type="PANTHER" id="PTHR11748:SF116">
    <property type="entry name" value="D-LACTATE DEHYDROGENASE (CYTOCHROME) (AFU_ORTHOLOGUE AFUA_7G02560)"/>
    <property type="match status" value="1"/>
</dbReference>
<dbReference type="Proteomes" id="UP000799753">
    <property type="component" value="Unassembled WGS sequence"/>
</dbReference>
<dbReference type="Gene3D" id="3.30.465.10">
    <property type="match status" value="1"/>
</dbReference>
<keyword evidence="3" id="KW-0285">Flavoprotein</keyword>
<feature type="domain" description="FAD-binding PCMH-type" evidence="9">
    <location>
        <begin position="57"/>
        <end position="240"/>
    </location>
</feature>
<organism evidence="10 11">
    <name type="scientific">Massarina eburnea CBS 473.64</name>
    <dbReference type="NCBI Taxonomy" id="1395130"/>
    <lineage>
        <taxon>Eukaryota</taxon>
        <taxon>Fungi</taxon>
        <taxon>Dikarya</taxon>
        <taxon>Ascomycota</taxon>
        <taxon>Pezizomycotina</taxon>
        <taxon>Dothideomycetes</taxon>
        <taxon>Pleosporomycetidae</taxon>
        <taxon>Pleosporales</taxon>
        <taxon>Massarineae</taxon>
        <taxon>Massarinaceae</taxon>
        <taxon>Massarina</taxon>
    </lineage>
</organism>
<keyword evidence="11" id="KW-1185">Reference proteome</keyword>
<comment type="cofactor">
    <cofactor evidence="1">
        <name>FAD</name>
        <dbReference type="ChEBI" id="CHEBI:57692"/>
    </cofactor>
</comment>
<evidence type="ECO:0000313" key="10">
    <source>
        <dbReference type="EMBL" id="KAF2643604.1"/>
    </source>
</evidence>
<evidence type="ECO:0000256" key="6">
    <source>
        <dbReference type="ARBA" id="ARBA00038897"/>
    </source>
</evidence>
<dbReference type="InterPro" id="IPR016169">
    <property type="entry name" value="FAD-bd_PCMH_sub2"/>
</dbReference>
<dbReference type="SUPFAM" id="SSF55103">
    <property type="entry name" value="FAD-linked oxidases, C-terminal domain"/>
    <property type="match status" value="1"/>
</dbReference>
<dbReference type="AlphaFoldDB" id="A0A6A6SBR4"/>
<comment type="catalytic activity">
    <reaction evidence="7">
        <text>(R)-lactate + 2 Fe(III)-[cytochrome c] = 2 Fe(II)-[cytochrome c] + pyruvate + 2 H(+)</text>
        <dbReference type="Rhea" id="RHEA:13521"/>
        <dbReference type="Rhea" id="RHEA-COMP:10350"/>
        <dbReference type="Rhea" id="RHEA-COMP:14399"/>
        <dbReference type="ChEBI" id="CHEBI:15361"/>
        <dbReference type="ChEBI" id="CHEBI:15378"/>
        <dbReference type="ChEBI" id="CHEBI:16004"/>
        <dbReference type="ChEBI" id="CHEBI:29033"/>
        <dbReference type="ChEBI" id="CHEBI:29034"/>
        <dbReference type="EC" id="1.1.2.4"/>
    </reaction>
</comment>
<evidence type="ECO:0000259" key="9">
    <source>
        <dbReference type="PROSITE" id="PS51387"/>
    </source>
</evidence>
<dbReference type="Pfam" id="PF01565">
    <property type="entry name" value="FAD_binding_4"/>
    <property type="match status" value="1"/>
</dbReference>
<dbReference type="Gene3D" id="3.30.70.2740">
    <property type="match status" value="1"/>
</dbReference>
<evidence type="ECO:0000256" key="4">
    <source>
        <dbReference type="ARBA" id="ARBA00022827"/>
    </source>
</evidence>
<dbReference type="Pfam" id="PF02913">
    <property type="entry name" value="FAD-oxidase_C"/>
    <property type="match status" value="1"/>
</dbReference>
<keyword evidence="5" id="KW-0560">Oxidoreductase</keyword>
<dbReference type="InterPro" id="IPR016171">
    <property type="entry name" value="Vanillyl_alc_oxidase_C-sub2"/>
</dbReference>
<dbReference type="PANTHER" id="PTHR11748">
    <property type="entry name" value="D-LACTATE DEHYDROGENASE"/>
    <property type="match status" value="1"/>
</dbReference>
<evidence type="ECO:0000256" key="5">
    <source>
        <dbReference type="ARBA" id="ARBA00023002"/>
    </source>
</evidence>
<proteinExistence type="inferred from homology"/>
<dbReference type="FunFam" id="1.10.45.10:FF:000001">
    <property type="entry name" value="D-lactate dehydrogenase mitochondrial"/>
    <property type="match status" value="1"/>
</dbReference>
<reference evidence="10" key="1">
    <citation type="journal article" date="2020" name="Stud. Mycol.">
        <title>101 Dothideomycetes genomes: a test case for predicting lifestyles and emergence of pathogens.</title>
        <authorList>
            <person name="Haridas S."/>
            <person name="Albert R."/>
            <person name="Binder M."/>
            <person name="Bloem J."/>
            <person name="Labutti K."/>
            <person name="Salamov A."/>
            <person name="Andreopoulos B."/>
            <person name="Baker S."/>
            <person name="Barry K."/>
            <person name="Bills G."/>
            <person name="Bluhm B."/>
            <person name="Cannon C."/>
            <person name="Castanera R."/>
            <person name="Culley D."/>
            <person name="Daum C."/>
            <person name="Ezra D."/>
            <person name="Gonzalez J."/>
            <person name="Henrissat B."/>
            <person name="Kuo A."/>
            <person name="Liang C."/>
            <person name="Lipzen A."/>
            <person name="Lutzoni F."/>
            <person name="Magnuson J."/>
            <person name="Mondo S."/>
            <person name="Nolan M."/>
            <person name="Ohm R."/>
            <person name="Pangilinan J."/>
            <person name="Park H.-J."/>
            <person name="Ramirez L."/>
            <person name="Alfaro M."/>
            <person name="Sun H."/>
            <person name="Tritt A."/>
            <person name="Yoshinaga Y."/>
            <person name="Zwiers L.-H."/>
            <person name="Turgeon B."/>
            <person name="Goodwin S."/>
            <person name="Spatafora J."/>
            <person name="Crous P."/>
            <person name="Grigoriev I."/>
        </authorList>
    </citation>
    <scope>NUCLEOTIDE SEQUENCE</scope>
    <source>
        <strain evidence="10">CBS 473.64</strain>
    </source>
</reference>
<evidence type="ECO:0000256" key="1">
    <source>
        <dbReference type="ARBA" id="ARBA00001974"/>
    </source>
</evidence>
<evidence type="ECO:0000256" key="7">
    <source>
        <dbReference type="ARBA" id="ARBA00051436"/>
    </source>
</evidence>
<dbReference type="EMBL" id="MU006780">
    <property type="protein sequence ID" value="KAF2643604.1"/>
    <property type="molecule type" value="Genomic_DNA"/>
</dbReference>
<dbReference type="OrthoDB" id="7786253at2759"/>
<dbReference type="InterPro" id="IPR004113">
    <property type="entry name" value="FAD-bd_oxidored_4_C"/>
</dbReference>
<dbReference type="EC" id="1.1.2.4" evidence="6"/>
<dbReference type="InterPro" id="IPR036318">
    <property type="entry name" value="FAD-bd_PCMH-like_sf"/>
</dbReference>
<feature type="region of interest" description="Disordered" evidence="8">
    <location>
        <begin position="28"/>
        <end position="56"/>
    </location>
</feature>
<dbReference type="GO" id="GO:0005739">
    <property type="term" value="C:mitochondrion"/>
    <property type="evidence" value="ECO:0007669"/>
    <property type="project" value="TreeGrafter"/>
</dbReference>
<dbReference type="InterPro" id="IPR006094">
    <property type="entry name" value="Oxid_FAD_bind_N"/>
</dbReference>
<evidence type="ECO:0000256" key="8">
    <source>
        <dbReference type="SAM" id="MobiDB-lite"/>
    </source>
</evidence>
<dbReference type="InterPro" id="IPR016166">
    <property type="entry name" value="FAD-bd_PCMH"/>
</dbReference>
<dbReference type="PROSITE" id="PS51387">
    <property type="entry name" value="FAD_PCMH"/>
    <property type="match status" value="1"/>
</dbReference>